<feature type="region of interest" description="Disordered" evidence="1">
    <location>
        <begin position="59"/>
        <end position="82"/>
    </location>
</feature>
<name>A0A183F4D1_HELPZ</name>
<dbReference type="WBParaSite" id="HPBE_0000102301-mRNA-1">
    <property type="protein sequence ID" value="HPBE_0000102301-mRNA-1"/>
    <property type="gene ID" value="HPBE_0000102301"/>
</dbReference>
<sequence length="82" mass="8822">MAMIRQRTPDERDATKLSGKGDDEDRGPDVPTVSFSAAIDLSFKRTPAANAVGTTTRIELFGGPPAPRQKPHGRSLIGMVCR</sequence>
<feature type="region of interest" description="Disordered" evidence="1">
    <location>
        <begin position="1"/>
        <end position="31"/>
    </location>
</feature>
<evidence type="ECO:0000313" key="4">
    <source>
        <dbReference type="WBParaSite" id="HPBE_0000102301-mRNA-1"/>
    </source>
</evidence>
<reference evidence="2 3" key="1">
    <citation type="submission" date="2018-11" db="EMBL/GenBank/DDBJ databases">
        <authorList>
            <consortium name="Pathogen Informatics"/>
        </authorList>
    </citation>
    <scope>NUCLEOTIDE SEQUENCE [LARGE SCALE GENOMIC DNA]</scope>
</reference>
<evidence type="ECO:0000256" key="1">
    <source>
        <dbReference type="SAM" id="MobiDB-lite"/>
    </source>
</evidence>
<protein>
    <submittedName>
        <fullName evidence="4">Kinesin motor domain-containing protein</fullName>
    </submittedName>
</protein>
<organism evidence="3 4">
    <name type="scientific">Heligmosomoides polygyrus</name>
    <name type="common">Parasitic roundworm</name>
    <dbReference type="NCBI Taxonomy" id="6339"/>
    <lineage>
        <taxon>Eukaryota</taxon>
        <taxon>Metazoa</taxon>
        <taxon>Ecdysozoa</taxon>
        <taxon>Nematoda</taxon>
        <taxon>Chromadorea</taxon>
        <taxon>Rhabditida</taxon>
        <taxon>Rhabditina</taxon>
        <taxon>Rhabditomorpha</taxon>
        <taxon>Strongyloidea</taxon>
        <taxon>Heligmosomidae</taxon>
        <taxon>Heligmosomoides</taxon>
    </lineage>
</organism>
<evidence type="ECO:0000313" key="3">
    <source>
        <dbReference type="Proteomes" id="UP000050761"/>
    </source>
</evidence>
<dbReference type="Proteomes" id="UP000050761">
    <property type="component" value="Unassembled WGS sequence"/>
</dbReference>
<gene>
    <name evidence="2" type="ORF">HPBE_LOCUS1024</name>
</gene>
<keyword evidence="3" id="KW-1185">Reference proteome</keyword>
<accession>A0A3P7TDT7</accession>
<dbReference type="EMBL" id="UZAH01000966">
    <property type="protein sequence ID" value="VDO19406.1"/>
    <property type="molecule type" value="Genomic_DNA"/>
</dbReference>
<reference evidence="4" key="2">
    <citation type="submission" date="2019-09" db="UniProtKB">
        <authorList>
            <consortium name="WormBaseParasite"/>
        </authorList>
    </citation>
    <scope>IDENTIFICATION</scope>
</reference>
<accession>A0A183F4D1</accession>
<evidence type="ECO:0000313" key="2">
    <source>
        <dbReference type="EMBL" id="VDO19406.1"/>
    </source>
</evidence>
<proteinExistence type="predicted"/>
<dbReference type="AlphaFoldDB" id="A0A183F4D1"/>
<feature type="compositionally biased region" description="Basic and acidic residues" evidence="1">
    <location>
        <begin position="7"/>
        <end position="23"/>
    </location>
</feature>